<evidence type="ECO:0000313" key="1">
    <source>
        <dbReference type="EMBL" id="MSS01465.1"/>
    </source>
</evidence>
<comment type="caution">
    <text evidence="1">The sequence shown here is derived from an EMBL/GenBank/DDBJ whole genome shotgun (WGS) entry which is preliminary data.</text>
</comment>
<name>A0A7X2N2V4_9FIRM</name>
<keyword evidence="2" id="KW-1185">Reference proteome</keyword>
<dbReference type="AlphaFoldDB" id="A0A7X2N2V4"/>
<protein>
    <recommendedName>
        <fullName evidence="3">2'-5' RNA ligase</fullName>
    </recommendedName>
</protein>
<accession>A0A7X2N2V4</accession>
<dbReference type="InterPro" id="IPR009097">
    <property type="entry name" value="Cyclic_Pdiesterase"/>
</dbReference>
<dbReference type="SUPFAM" id="SSF55144">
    <property type="entry name" value="LigT-like"/>
    <property type="match status" value="1"/>
</dbReference>
<sequence>MMYCISLYFDSNTNEYIQSMIKKCESIKIEDTIPFHITLAASYQNIEWEPDCSSFEIQFVSIACLKNNLCLIPIMNDSLYTICRKAQSSILEKDCHPYYKKGNLFPHLTLIRHLNSNELKEAFDILNKQFVPFRSKVIKISISQTKPYQDLKIYHLD</sequence>
<organism evidence="1 2">
    <name type="scientific">Floccifex porci</name>
    <dbReference type="NCBI Taxonomy" id="2606629"/>
    <lineage>
        <taxon>Bacteria</taxon>
        <taxon>Bacillati</taxon>
        <taxon>Bacillota</taxon>
        <taxon>Erysipelotrichia</taxon>
        <taxon>Erysipelotrichales</taxon>
        <taxon>Erysipelotrichaceae</taxon>
        <taxon>Floccifex</taxon>
    </lineage>
</organism>
<dbReference type="Proteomes" id="UP000470082">
    <property type="component" value="Unassembled WGS sequence"/>
</dbReference>
<reference evidence="1 2" key="1">
    <citation type="submission" date="2019-08" db="EMBL/GenBank/DDBJ databases">
        <title>In-depth cultivation of the pig gut microbiome towards novel bacterial diversity and tailored functional studies.</title>
        <authorList>
            <person name="Wylensek D."/>
            <person name="Hitch T.C.A."/>
            <person name="Clavel T."/>
        </authorList>
    </citation>
    <scope>NUCLEOTIDE SEQUENCE [LARGE SCALE GENOMIC DNA]</scope>
    <source>
        <strain evidence="1 2">LKV-178-WT-2G</strain>
    </source>
</reference>
<evidence type="ECO:0008006" key="3">
    <source>
        <dbReference type="Google" id="ProtNLM"/>
    </source>
</evidence>
<evidence type="ECO:0000313" key="2">
    <source>
        <dbReference type="Proteomes" id="UP000470082"/>
    </source>
</evidence>
<dbReference type="RefSeq" id="WP_154460000.1">
    <property type="nucleotide sequence ID" value="NZ_JAQYTQ010000051.1"/>
</dbReference>
<dbReference type="Gene3D" id="3.90.1140.10">
    <property type="entry name" value="Cyclic phosphodiesterase"/>
    <property type="match status" value="1"/>
</dbReference>
<dbReference type="EMBL" id="VUMM01000007">
    <property type="protein sequence ID" value="MSS01465.1"/>
    <property type="molecule type" value="Genomic_DNA"/>
</dbReference>
<gene>
    <name evidence="1" type="ORF">FYJ50_05020</name>
</gene>
<proteinExistence type="predicted"/>